<sequence>MQQEVMKPMGVGRMLDLSFQLYRKHFVKLMLIMLICYGPFYLVNVLIQGQYVQSLLDVNDIMNYSVSDAEPLISPDIVVLVLLLGVLVVFVLTPVVVASIVFLVHQALQGEEAPSALRLLRMSFKRYWGLLGSSIVFGLILAGLVIALFIAFFVMGVISKLVSGVIGGILFFLLAVGAVFGFYYFAIRFMYFLPVVAHKEDSIGIGRSWGLTRKSFWRLFGLFFLQMLFIYIINFGASFLLALVPMNGILFMLLQLFLSLLTGPMIFVAYAVSYTDLKVRDGMGLEEMINRIVPDPSMPQPPAEHTL</sequence>
<comment type="caution">
    <text evidence="2">The sequence shown here is derived from an EMBL/GenBank/DDBJ whole genome shotgun (WGS) entry which is preliminary data.</text>
</comment>
<keyword evidence="1" id="KW-0472">Membrane</keyword>
<feature type="transmembrane region" description="Helical" evidence="1">
    <location>
        <begin position="161"/>
        <end position="185"/>
    </location>
</feature>
<evidence type="ECO:0000256" key="1">
    <source>
        <dbReference type="SAM" id="Phobius"/>
    </source>
</evidence>
<organism evidence="2 3">
    <name type="scientific">Cohnella terricola</name>
    <dbReference type="NCBI Taxonomy" id="1289167"/>
    <lineage>
        <taxon>Bacteria</taxon>
        <taxon>Bacillati</taxon>
        <taxon>Bacillota</taxon>
        <taxon>Bacilli</taxon>
        <taxon>Bacillales</taxon>
        <taxon>Paenibacillaceae</taxon>
        <taxon>Cohnella</taxon>
    </lineage>
</organism>
<gene>
    <name evidence="2" type="ORF">FPZ45_12800</name>
</gene>
<reference evidence="2 3" key="1">
    <citation type="submission" date="2019-07" db="EMBL/GenBank/DDBJ databases">
        <authorList>
            <person name="Kim J."/>
        </authorList>
    </citation>
    <scope>NUCLEOTIDE SEQUENCE [LARGE SCALE GENOMIC DNA]</scope>
    <source>
        <strain evidence="2 3">G13</strain>
    </source>
</reference>
<feature type="transmembrane region" description="Helical" evidence="1">
    <location>
        <begin position="127"/>
        <end position="155"/>
    </location>
</feature>
<accession>A0A559JIW1</accession>
<feature type="transmembrane region" description="Helical" evidence="1">
    <location>
        <begin position="26"/>
        <end position="47"/>
    </location>
</feature>
<dbReference type="EMBL" id="VNJJ01000006">
    <property type="protein sequence ID" value="TVX99817.1"/>
    <property type="molecule type" value="Genomic_DNA"/>
</dbReference>
<feature type="transmembrane region" description="Helical" evidence="1">
    <location>
        <begin position="77"/>
        <end position="104"/>
    </location>
</feature>
<proteinExistence type="predicted"/>
<keyword evidence="3" id="KW-1185">Reference proteome</keyword>
<dbReference type="OrthoDB" id="2375893at2"/>
<evidence type="ECO:0008006" key="4">
    <source>
        <dbReference type="Google" id="ProtNLM"/>
    </source>
</evidence>
<dbReference type="Proteomes" id="UP000316330">
    <property type="component" value="Unassembled WGS sequence"/>
</dbReference>
<dbReference type="RefSeq" id="WP_144702096.1">
    <property type="nucleotide sequence ID" value="NZ_VNJJ01000006.1"/>
</dbReference>
<feature type="transmembrane region" description="Helical" evidence="1">
    <location>
        <begin position="249"/>
        <end position="272"/>
    </location>
</feature>
<name>A0A559JIW1_9BACL</name>
<evidence type="ECO:0000313" key="3">
    <source>
        <dbReference type="Proteomes" id="UP000316330"/>
    </source>
</evidence>
<dbReference type="AlphaFoldDB" id="A0A559JIW1"/>
<keyword evidence="1" id="KW-1133">Transmembrane helix</keyword>
<protein>
    <recommendedName>
        <fullName evidence="4">Glycerophosphoryl diester phosphodiesterase membrane domain-containing protein</fullName>
    </recommendedName>
</protein>
<feature type="transmembrane region" description="Helical" evidence="1">
    <location>
        <begin position="216"/>
        <end position="243"/>
    </location>
</feature>
<evidence type="ECO:0000313" key="2">
    <source>
        <dbReference type="EMBL" id="TVX99817.1"/>
    </source>
</evidence>
<keyword evidence="1" id="KW-0812">Transmembrane</keyword>